<dbReference type="Gene3D" id="1.20.120.20">
    <property type="entry name" value="Apolipoprotein"/>
    <property type="match status" value="1"/>
</dbReference>
<dbReference type="RefSeq" id="WP_170226388.1">
    <property type="nucleotide sequence ID" value="NZ_VIVQ01000001.1"/>
</dbReference>
<keyword evidence="7" id="KW-1185">Reference proteome</keyword>
<keyword evidence="3" id="KW-1133">Transmembrane helix</keyword>
<dbReference type="AlphaFoldDB" id="A0A561E9U6"/>
<protein>
    <submittedName>
        <fullName evidence="6">Putative membrane protein YphA (DoxX/SURF4 family)</fullName>
    </submittedName>
</protein>
<comment type="subcellular location">
    <subcellularLocation>
        <location evidence="1">Membrane</location>
        <topology evidence="1">Multi-pass membrane protein</topology>
    </subcellularLocation>
</comment>
<dbReference type="EMBL" id="VIVQ01000001">
    <property type="protein sequence ID" value="TWE12385.1"/>
    <property type="molecule type" value="Genomic_DNA"/>
</dbReference>
<gene>
    <name evidence="6" type="ORF">BKA23_1188</name>
</gene>
<evidence type="ECO:0000256" key="1">
    <source>
        <dbReference type="ARBA" id="ARBA00004141"/>
    </source>
</evidence>
<evidence type="ECO:0000256" key="5">
    <source>
        <dbReference type="SAM" id="MobiDB-lite"/>
    </source>
</evidence>
<evidence type="ECO:0000313" key="6">
    <source>
        <dbReference type="EMBL" id="TWE12385.1"/>
    </source>
</evidence>
<name>A0A561E9U6_9MICO</name>
<sequence>MLIRRLARPMLASIFIAGGIKSLRNPDVAAPLAAPVVDKTRALLPEPVASFVPRDPAAAVRLNGGVHVVGGLMLATGRFPRVSSFVLAASLVPTTLAGHPFWQEQDKAKRAQQQTQFFKNLSLMGGLIIAAVDTEGRPGVAWRSKKAAAAAGSAVAGALPSGSDGSDTVESLKSTVGHLAEAAKEHSAHLAEAAKEHAPEFADAVKTQAASVAEIAKEHGPGIVEAVKTQGADLGRRAQKRAAKASKQASKQAAKAQKQARKQFA</sequence>
<dbReference type="Proteomes" id="UP000318297">
    <property type="component" value="Unassembled WGS sequence"/>
</dbReference>
<accession>A0A561E9U6</accession>
<dbReference type="GO" id="GO:0016020">
    <property type="term" value="C:membrane"/>
    <property type="evidence" value="ECO:0007669"/>
    <property type="project" value="UniProtKB-SubCell"/>
</dbReference>
<feature type="compositionally biased region" description="Low complexity" evidence="5">
    <location>
        <begin position="245"/>
        <end position="257"/>
    </location>
</feature>
<evidence type="ECO:0000313" key="7">
    <source>
        <dbReference type="Proteomes" id="UP000318297"/>
    </source>
</evidence>
<keyword evidence="2" id="KW-0812">Transmembrane</keyword>
<proteinExistence type="predicted"/>
<evidence type="ECO:0000256" key="4">
    <source>
        <dbReference type="ARBA" id="ARBA00023136"/>
    </source>
</evidence>
<organism evidence="6 7">
    <name type="scientific">Rudaeicoccus suwonensis</name>
    <dbReference type="NCBI Taxonomy" id="657409"/>
    <lineage>
        <taxon>Bacteria</taxon>
        <taxon>Bacillati</taxon>
        <taxon>Actinomycetota</taxon>
        <taxon>Actinomycetes</taxon>
        <taxon>Micrococcales</taxon>
        <taxon>Dermacoccaceae</taxon>
        <taxon>Rudaeicoccus</taxon>
    </lineage>
</organism>
<dbReference type="Pfam" id="PF07681">
    <property type="entry name" value="DoxX"/>
    <property type="match status" value="1"/>
</dbReference>
<keyword evidence="4" id="KW-0472">Membrane</keyword>
<feature type="region of interest" description="Disordered" evidence="5">
    <location>
        <begin position="229"/>
        <end position="265"/>
    </location>
</feature>
<evidence type="ECO:0000256" key="3">
    <source>
        <dbReference type="ARBA" id="ARBA00022989"/>
    </source>
</evidence>
<dbReference type="InterPro" id="IPR032808">
    <property type="entry name" value="DoxX"/>
</dbReference>
<evidence type="ECO:0000256" key="2">
    <source>
        <dbReference type="ARBA" id="ARBA00022692"/>
    </source>
</evidence>
<comment type="caution">
    <text evidence="6">The sequence shown here is derived from an EMBL/GenBank/DDBJ whole genome shotgun (WGS) entry which is preliminary data.</text>
</comment>
<reference evidence="6 7" key="1">
    <citation type="submission" date="2019-06" db="EMBL/GenBank/DDBJ databases">
        <title>Sequencing the genomes of 1000 actinobacteria strains.</title>
        <authorList>
            <person name="Klenk H.-P."/>
        </authorList>
    </citation>
    <scope>NUCLEOTIDE SEQUENCE [LARGE SCALE GENOMIC DNA]</scope>
    <source>
        <strain evidence="6 7">DSM 19560</strain>
    </source>
</reference>